<keyword evidence="2" id="KW-1185">Reference proteome</keyword>
<reference evidence="1" key="1">
    <citation type="submission" date="2016-04" db="EMBL/GenBank/DDBJ databases">
        <authorList>
            <person name="Evans L.H."/>
            <person name="Alamgir A."/>
            <person name="Owens N."/>
            <person name="Weber N.D."/>
            <person name="Virtaneva K."/>
            <person name="Barbian K."/>
            <person name="Babar A."/>
            <person name="Rosenke K."/>
        </authorList>
    </citation>
    <scope>NUCLEOTIDE SEQUENCE [LARGE SCALE GENOMIC DNA]</scope>
    <source>
        <strain evidence="1">CBS 101.48</strain>
    </source>
</reference>
<evidence type="ECO:0000313" key="1">
    <source>
        <dbReference type="EMBL" id="SAL97448.1"/>
    </source>
</evidence>
<gene>
    <name evidence="1" type="primary">ABSGL_02945.1 scaffold 4097</name>
</gene>
<accession>A0A163LWQ2</accession>
<proteinExistence type="predicted"/>
<dbReference type="OrthoDB" id="2277348at2759"/>
<dbReference type="AlphaFoldDB" id="A0A163LWQ2"/>
<dbReference type="EMBL" id="LT551811">
    <property type="protein sequence ID" value="SAL97448.1"/>
    <property type="molecule type" value="Genomic_DNA"/>
</dbReference>
<dbReference type="Proteomes" id="UP000078561">
    <property type="component" value="Unassembled WGS sequence"/>
</dbReference>
<dbReference type="InParanoid" id="A0A163LWQ2"/>
<protein>
    <submittedName>
        <fullName evidence="1">Uncharacterized protein</fullName>
    </submittedName>
</protein>
<name>A0A163LWQ2_ABSGL</name>
<sequence length="119" mass="13752">MSYYSSVPTSYYGGYSPYGADPYDPYGGYSSPMPQYPMSPYQGYPPSPSYMPYYNYYREPNVLNRLLNRTRYGTGSYFGNPYLHTRVTFDPQGNRVWPEGNYVSSVKDLWKTSDPYATP</sequence>
<evidence type="ECO:0000313" key="2">
    <source>
        <dbReference type="Proteomes" id="UP000078561"/>
    </source>
</evidence>
<organism evidence="1">
    <name type="scientific">Absidia glauca</name>
    <name type="common">Pin mould</name>
    <dbReference type="NCBI Taxonomy" id="4829"/>
    <lineage>
        <taxon>Eukaryota</taxon>
        <taxon>Fungi</taxon>
        <taxon>Fungi incertae sedis</taxon>
        <taxon>Mucoromycota</taxon>
        <taxon>Mucoromycotina</taxon>
        <taxon>Mucoromycetes</taxon>
        <taxon>Mucorales</taxon>
        <taxon>Cunninghamellaceae</taxon>
        <taxon>Absidia</taxon>
    </lineage>
</organism>